<dbReference type="GO" id="GO:0006952">
    <property type="term" value="P:defense response"/>
    <property type="evidence" value="ECO:0007669"/>
    <property type="project" value="UniProtKB-KW"/>
</dbReference>
<keyword evidence="10" id="KW-1185">Reference proteome</keyword>
<accession>A0A6A6MB36</accession>
<evidence type="ECO:0000259" key="7">
    <source>
        <dbReference type="Pfam" id="PF23559"/>
    </source>
</evidence>
<dbReference type="Pfam" id="PF23598">
    <property type="entry name" value="LRR_14"/>
    <property type="match status" value="1"/>
</dbReference>
<reference evidence="9 10" key="1">
    <citation type="journal article" date="2020" name="Mol. Plant">
        <title>The Chromosome-Based Rubber Tree Genome Provides New Insights into Spurge Genome Evolution and Rubber Biosynthesis.</title>
        <authorList>
            <person name="Liu J."/>
            <person name="Shi C."/>
            <person name="Shi C.C."/>
            <person name="Li W."/>
            <person name="Zhang Q.J."/>
            <person name="Zhang Y."/>
            <person name="Li K."/>
            <person name="Lu H.F."/>
            <person name="Shi C."/>
            <person name="Zhu S.T."/>
            <person name="Xiao Z.Y."/>
            <person name="Nan H."/>
            <person name="Yue Y."/>
            <person name="Zhu X.G."/>
            <person name="Wu Y."/>
            <person name="Hong X.N."/>
            <person name="Fan G.Y."/>
            <person name="Tong Y."/>
            <person name="Zhang D."/>
            <person name="Mao C.L."/>
            <person name="Liu Y.L."/>
            <person name="Hao S.J."/>
            <person name="Liu W.Q."/>
            <person name="Lv M.Q."/>
            <person name="Zhang H.B."/>
            <person name="Liu Y."/>
            <person name="Hu-Tang G.R."/>
            <person name="Wang J.P."/>
            <person name="Wang J.H."/>
            <person name="Sun Y.H."/>
            <person name="Ni S.B."/>
            <person name="Chen W.B."/>
            <person name="Zhang X.C."/>
            <person name="Jiao Y.N."/>
            <person name="Eichler E.E."/>
            <person name="Li G.H."/>
            <person name="Liu X."/>
            <person name="Gao L.Z."/>
        </authorList>
    </citation>
    <scope>NUCLEOTIDE SEQUENCE [LARGE SCALE GENOMIC DNA]</scope>
    <source>
        <strain evidence="10">cv. GT1</strain>
        <tissue evidence="9">Leaf</tissue>
    </source>
</reference>
<feature type="domain" description="Disease resistance protein winged helix" evidence="7">
    <location>
        <begin position="250"/>
        <end position="299"/>
    </location>
</feature>
<dbReference type="Pfam" id="PF18052">
    <property type="entry name" value="Rx_N"/>
    <property type="match status" value="1"/>
</dbReference>
<keyword evidence="4" id="KW-0067">ATP-binding</keyword>
<proteinExistence type="predicted"/>
<dbReference type="InterPro" id="IPR041118">
    <property type="entry name" value="Rx_N"/>
</dbReference>
<evidence type="ECO:0000259" key="6">
    <source>
        <dbReference type="Pfam" id="PF18052"/>
    </source>
</evidence>
<evidence type="ECO:0000256" key="3">
    <source>
        <dbReference type="ARBA" id="ARBA00022821"/>
    </source>
</evidence>
<dbReference type="InterPro" id="IPR055414">
    <property type="entry name" value="LRR_R13L4/SHOC2-like"/>
</dbReference>
<evidence type="ECO:0000256" key="4">
    <source>
        <dbReference type="ARBA" id="ARBA00022840"/>
    </source>
</evidence>
<dbReference type="PANTHER" id="PTHR36766">
    <property type="entry name" value="PLANT BROAD-SPECTRUM MILDEW RESISTANCE PROTEIN RPW8"/>
    <property type="match status" value="1"/>
</dbReference>
<feature type="domain" description="NB-ARC" evidence="5">
    <location>
        <begin position="149"/>
        <end position="232"/>
    </location>
</feature>
<dbReference type="InterPro" id="IPR002182">
    <property type="entry name" value="NB-ARC"/>
</dbReference>
<keyword evidence="2" id="KW-0547">Nucleotide-binding</keyword>
<keyword evidence="3" id="KW-0611">Plant defense</keyword>
<dbReference type="Pfam" id="PF00931">
    <property type="entry name" value="NB-ARC"/>
    <property type="match status" value="1"/>
</dbReference>
<dbReference type="Pfam" id="PF23559">
    <property type="entry name" value="WHD_DRP"/>
    <property type="match status" value="1"/>
</dbReference>
<evidence type="ECO:0000259" key="5">
    <source>
        <dbReference type="Pfam" id="PF00931"/>
    </source>
</evidence>
<feature type="domain" description="Disease resistance R13L4/SHOC-2-like LRR" evidence="8">
    <location>
        <begin position="376"/>
        <end position="501"/>
    </location>
</feature>
<dbReference type="SUPFAM" id="SSF52058">
    <property type="entry name" value="L domain-like"/>
    <property type="match status" value="1"/>
</dbReference>
<dbReference type="AlphaFoldDB" id="A0A6A6MB36"/>
<gene>
    <name evidence="9" type="ORF">GH714_001127</name>
</gene>
<evidence type="ECO:0008006" key="11">
    <source>
        <dbReference type="Google" id="ProtNLM"/>
    </source>
</evidence>
<dbReference type="GO" id="GO:0051707">
    <property type="term" value="P:response to other organism"/>
    <property type="evidence" value="ECO:0007669"/>
    <property type="project" value="UniProtKB-ARBA"/>
</dbReference>
<dbReference type="InterPro" id="IPR058922">
    <property type="entry name" value="WHD_DRP"/>
</dbReference>
<dbReference type="PANTHER" id="PTHR36766:SF51">
    <property type="entry name" value="DISEASE RESISTANCE RPP13-LIKE PROTEIN 1"/>
    <property type="match status" value="1"/>
</dbReference>
<dbReference type="GO" id="GO:0005524">
    <property type="term" value="F:ATP binding"/>
    <property type="evidence" value="ECO:0007669"/>
    <property type="project" value="UniProtKB-KW"/>
</dbReference>
<dbReference type="InterPro" id="IPR038005">
    <property type="entry name" value="RX-like_CC"/>
</dbReference>
<dbReference type="Proteomes" id="UP000467840">
    <property type="component" value="Chromosome 14"/>
</dbReference>
<sequence>MDRSMYLTSDSYLLTVSANWLFFLMETVAVIRDAILSASLQLLIDRLVSLDLLKYASSGQVLAELLKWESMLKKIDAVLDDAEEKQMTNQLVKIWLNDLRDLAYDVEDIIDEFSIEALRHKLEVEPVARAGKNDKNNSTVDWGRRKYQRSKFASGEIDENLSGKKFFIVLDDVWNESYEDWTLFYGPLEAGALGSKIIVTTRNQGVSSMMGTVPTYTLNELSYNDCRSVFTEHALGTKEFDAQLNLEEIEGFLQQPKERKPTKHLGHEYFDDLLSRSFFQQSGGSKPRYVMHHLVSDLAQSITGEICYNLDDALEGAKSYAKVRHSSFTCHYYDNKPRFEVIGKMRSLRTFLAVPISSSPYHLHYLSGSVLNDMVPELKLLRVLSLTGYNLVELPNSIGTLKLLRYLNLSYTNIRKLPESLSELFNLQTLRLRRCMRLVRLPEGIGSLINLQYLDITDTISLQEMPPHMGNLTNLCMLSKFIVGTGIGYGIIELMKLSHLQGQLHISGLQNVASIIEADLAHLKEKKGLMN</sequence>
<dbReference type="Gene3D" id="1.20.5.4130">
    <property type="match status" value="1"/>
</dbReference>
<keyword evidence="1" id="KW-0677">Repeat</keyword>
<dbReference type="InterPro" id="IPR027417">
    <property type="entry name" value="P-loop_NTPase"/>
</dbReference>
<evidence type="ECO:0000256" key="2">
    <source>
        <dbReference type="ARBA" id="ARBA00022741"/>
    </source>
</evidence>
<evidence type="ECO:0000313" key="10">
    <source>
        <dbReference type="Proteomes" id="UP000467840"/>
    </source>
</evidence>
<feature type="domain" description="Disease resistance N-terminal" evidence="6">
    <location>
        <begin position="41"/>
        <end position="129"/>
    </location>
</feature>
<dbReference type="SUPFAM" id="SSF52540">
    <property type="entry name" value="P-loop containing nucleoside triphosphate hydrolases"/>
    <property type="match status" value="1"/>
</dbReference>
<comment type="caution">
    <text evidence="9">The sequence shown here is derived from an EMBL/GenBank/DDBJ whole genome shotgun (WGS) entry which is preliminary data.</text>
</comment>
<evidence type="ECO:0000256" key="1">
    <source>
        <dbReference type="ARBA" id="ARBA00022737"/>
    </source>
</evidence>
<organism evidence="9 10">
    <name type="scientific">Hevea brasiliensis</name>
    <name type="common">Para rubber tree</name>
    <name type="synonym">Siphonia brasiliensis</name>
    <dbReference type="NCBI Taxonomy" id="3981"/>
    <lineage>
        <taxon>Eukaryota</taxon>
        <taxon>Viridiplantae</taxon>
        <taxon>Streptophyta</taxon>
        <taxon>Embryophyta</taxon>
        <taxon>Tracheophyta</taxon>
        <taxon>Spermatophyta</taxon>
        <taxon>Magnoliopsida</taxon>
        <taxon>eudicotyledons</taxon>
        <taxon>Gunneridae</taxon>
        <taxon>Pentapetalae</taxon>
        <taxon>rosids</taxon>
        <taxon>fabids</taxon>
        <taxon>Malpighiales</taxon>
        <taxon>Euphorbiaceae</taxon>
        <taxon>Crotonoideae</taxon>
        <taxon>Micrandreae</taxon>
        <taxon>Hevea</taxon>
    </lineage>
</organism>
<dbReference type="EMBL" id="JAAGAX010000006">
    <property type="protein sequence ID" value="KAF2309189.1"/>
    <property type="molecule type" value="Genomic_DNA"/>
</dbReference>
<dbReference type="Gene3D" id="3.80.10.10">
    <property type="entry name" value="Ribonuclease Inhibitor"/>
    <property type="match status" value="1"/>
</dbReference>
<dbReference type="GO" id="GO:0043531">
    <property type="term" value="F:ADP binding"/>
    <property type="evidence" value="ECO:0007669"/>
    <property type="project" value="InterPro"/>
</dbReference>
<evidence type="ECO:0000259" key="8">
    <source>
        <dbReference type="Pfam" id="PF23598"/>
    </source>
</evidence>
<name>A0A6A6MB36_HEVBR</name>
<dbReference type="InterPro" id="IPR032675">
    <property type="entry name" value="LRR_dom_sf"/>
</dbReference>
<evidence type="ECO:0000313" key="9">
    <source>
        <dbReference type="EMBL" id="KAF2309189.1"/>
    </source>
</evidence>
<dbReference type="CDD" id="cd14798">
    <property type="entry name" value="RX-CC_like"/>
    <property type="match status" value="1"/>
</dbReference>
<protein>
    <recommendedName>
        <fullName evidence="11">Rx N-terminal domain-containing protein</fullName>
    </recommendedName>
</protein>